<dbReference type="InterPro" id="IPR040873">
    <property type="entry name" value="SoPB_HTH"/>
</dbReference>
<dbReference type="PANTHER" id="PTHR33375">
    <property type="entry name" value="CHROMOSOME-PARTITIONING PROTEIN PARB-RELATED"/>
    <property type="match status" value="1"/>
</dbReference>
<sequence>MLDPANVGVWEGNARRYDQLTKENTRDLIDSIISEGGQKVPVIVRRPTGSRSVDYEVIAGTRRHFAISWLRKHSYPDMRLLAEVHELDDEASFRLADIENRARKDVSDLERAQNYAAALIAHYNGSVTGMAERLRISKGWLSKMLKVAALPDWVIAAFASPADINLKPAYPLAQAVADEIREPFIQGEARRLAEEQQALKESGQSPIPAPEVIRRLLTAGAEQDDDSAWKVIVPSKHGHPALSVLSQNRQGVTVRLHAGSGASEAELAQALRTALGKLKEAGRPLAR</sequence>
<dbReference type="GO" id="GO:0005694">
    <property type="term" value="C:chromosome"/>
    <property type="evidence" value="ECO:0007669"/>
    <property type="project" value="TreeGrafter"/>
</dbReference>
<dbReference type="PANTHER" id="PTHR33375:SF1">
    <property type="entry name" value="CHROMOSOME-PARTITIONING PROTEIN PARB-RELATED"/>
    <property type="match status" value="1"/>
</dbReference>
<accession>M2TJ66</accession>
<dbReference type="NCBIfam" id="TIGR00180">
    <property type="entry name" value="parB_part"/>
    <property type="match status" value="1"/>
</dbReference>
<gene>
    <name evidence="3" type="ORF">C725_2965</name>
</gene>
<feature type="domain" description="ParB-like N-terminal" evidence="2">
    <location>
        <begin position="1"/>
        <end position="101"/>
    </location>
</feature>
<name>M2TJ66_9SPHN</name>
<organism evidence="3 4">
    <name type="scientific">Pacificimonas flava</name>
    <dbReference type="NCBI Taxonomy" id="1234595"/>
    <lineage>
        <taxon>Bacteria</taxon>
        <taxon>Pseudomonadati</taxon>
        <taxon>Pseudomonadota</taxon>
        <taxon>Alphaproteobacteria</taxon>
        <taxon>Sphingomonadales</taxon>
        <taxon>Sphingosinicellaceae</taxon>
        <taxon>Pacificimonas</taxon>
    </lineage>
</organism>
<dbReference type="InterPro" id="IPR050336">
    <property type="entry name" value="Chromosome_partition/occlusion"/>
</dbReference>
<dbReference type="InterPro" id="IPR003115">
    <property type="entry name" value="ParB_N"/>
</dbReference>
<reference evidence="3 4" key="1">
    <citation type="journal article" date="2013" name="Genome Announc.">
        <title>Draft Genome Sequence of Strain JLT2015T, Belonging to the Family Sphingomonadaceae of the Alphaproteobacteria.</title>
        <authorList>
            <person name="Tang K."/>
            <person name="Liu K."/>
            <person name="Li S."/>
            <person name="Jiao N."/>
        </authorList>
    </citation>
    <scope>NUCLEOTIDE SEQUENCE [LARGE SCALE GENOMIC DNA]</scope>
    <source>
        <strain evidence="3 4">JLT2015</strain>
    </source>
</reference>
<dbReference type="InterPro" id="IPR036086">
    <property type="entry name" value="ParB/Sulfiredoxin_sf"/>
</dbReference>
<dbReference type="SMART" id="SM00470">
    <property type="entry name" value="ParB"/>
    <property type="match status" value="1"/>
</dbReference>
<protein>
    <submittedName>
        <fullName evidence="3">Chromosome (Plasmid) partitioning protein ParB</fullName>
    </submittedName>
</protein>
<dbReference type="GO" id="GO:0007059">
    <property type="term" value="P:chromosome segregation"/>
    <property type="evidence" value="ECO:0007669"/>
    <property type="project" value="TreeGrafter"/>
</dbReference>
<comment type="caution">
    <text evidence="3">The sequence shown here is derived from an EMBL/GenBank/DDBJ whole genome shotgun (WGS) entry which is preliminary data.</text>
</comment>
<evidence type="ECO:0000256" key="1">
    <source>
        <dbReference type="ARBA" id="ARBA00006295"/>
    </source>
</evidence>
<keyword evidence="4" id="KW-1185">Reference proteome</keyword>
<dbReference type="Gene3D" id="3.90.1530.10">
    <property type="entry name" value="Conserved hypothetical protein from pyrococcus furiosus pfu- 392566-001, ParB domain"/>
    <property type="match status" value="1"/>
</dbReference>
<dbReference type="Proteomes" id="UP000011717">
    <property type="component" value="Unassembled WGS sequence"/>
</dbReference>
<dbReference type="PATRIC" id="fig|1234595.3.peg.2970"/>
<dbReference type="SUPFAM" id="SSF109709">
    <property type="entry name" value="KorB DNA-binding domain-like"/>
    <property type="match status" value="1"/>
</dbReference>
<evidence type="ECO:0000313" key="4">
    <source>
        <dbReference type="Proteomes" id="UP000011717"/>
    </source>
</evidence>
<dbReference type="SUPFAM" id="SSF110849">
    <property type="entry name" value="ParB/Sulfiredoxin"/>
    <property type="match status" value="1"/>
</dbReference>
<dbReference type="InterPro" id="IPR004437">
    <property type="entry name" value="ParB/RepB/Spo0J"/>
</dbReference>
<dbReference type="EMBL" id="AMRV01000020">
    <property type="protein sequence ID" value="EMD81681.1"/>
    <property type="molecule type" value="Genomic_DNA"/>
</dbReference>
<proteinExistence type="inferred from homology"/>
<dbReference type="Gene3D" id="1.10.10.2830">
    <property type="match status" value="1"/>
</dbReference>
<evidence type="ECO:0000259" key="2">
    <source>
        <dbReference type="SMART" id="SM00470"/>
    </source>
</evidence>
<dbReference type="GO" id="GO:0003677">
    <property type="term" value="F:DNA binding"/>
    <property type="evidence" value="ECO:0007669"/>
    <property type="project" value="InterPro"/>
</dbReference>
<dbReference type="AlphaFoldDB" id="M2TJ66"/>
<evidence type="ECO:0000313" key="3">
    <source>
        <dbReference type="EMBL" id="EMD81681.1"/>
    </source>
</evidence>
<dbReference type="Pfam" id="PF18090">
    <property type="entry name" value="SoPB_HTH"/>
    <property type="match status" value="1"/>
</dbReference>
<comment type="similarity">
    <text evidence="1">Belongs to the ParB family.</text>
</comment>